<name>A0A8J8KHS8_9EURY</name>
<evidence type="ECO:0000256" key="5">
    <source>
        <dbReference type="RuleBase" id="RU363032"/>
    </source>
</evidence>
<dbReference type="SUPFAM" id="SSF161098">
    <property type="entry name" value="MetI-like"/>
    <property type="match status" value="1"/>
</dbReference>
<protein>
    <submittedName>
        <fullName evidence="7">ABC transporter permease</fullName>
    </submittedName>
</protein>
<dbReference type="RefSeq" id="WP_174703042.1">
    <property type="nucleotide sequence ID" value="NZ_JABURA010000002.1"/>
</dbReference>
<evidence type="ECO:0000256" key="4">
    <source>
        <dbReference type="ARBA" id="ARBA00023136"/>
    </source>
</evidence>
<evidence type="ECO:0000256" key="3">
    <source>
        <dbReference type="ARBA" id="ARBA00022989"/>
    </source>
</evidence>
<comment type="subcellular location">
    <subcellularLocation>
        <location evidence="5">Cell membrane</location>
        <topology evidence="5">Multi-pass membrane protein</topology>
    </subcellularLocation>
    <subcellularLocation>
        <location evidence="1">Membrane</location>
        <topology evidence="1">Multi-pass membrane protein</topology>
    </subcellularLocation>
</comment>
<feature type="domain" description="ABC transmembrane type-1" evidence="6">
    <location>
        <begin position="114"/>
        <end position="294"/>
    </location>
</feature>
<dbReference type="PANTHER" id="PTHR42729">
    <property type="entry name" value="OLIGO/DIPEPTIDE TRANSPORT, PERMEASE PROTEIN (DPPC-2)"/>
    <property type="match status" value="1"/>
</dbReference>
<dbReference type="OrthoDB" id="312811at2157"/>
<dbReference type="InterPro" id="IPR000515">
    <property type="entry name" value="MetI-like"/>
</dbReference>
<dbReference type="Proteomes" id="UP000728647">
    <property type="component" value="Unassembled WGS sequence"/>
</dbReference>
<dbReference type="Pfam" id="PF00528">
    <property type="entry name" value="BPD_transp_1"/>
    <property type="match status" value="1"/>
</dbReference>
<feature type="transmembrane region" description="Helical" evidence="5">
    <location>
        <begin position="243"/>
        <end position="263"/>
    </location>
</feature>
<sequence length="330" mass="35675">MAETNSTFDATDDREGTSDGAAATRSELYKEWLDVAVLAPLRVVWNDWRTKVGSIIILFYILMGTVGLFLVSPPNQGQGPRLTGPFESMAYPLGTDNTGTSILSEIVYSTPPVLKMILAGAVFSTIMATIVGTISGYKGGLVDSVLTTLTDIAMTIPGLPLIILLVAVFEPESPYVIGIFLTINSWAGLARSIRSQVLSIRDHSYVEVSRIMGASTPKIIADDVLPNIMPYVLINFVNSARGVIFGAVALFYLGLLGGFSSNWGITLNEAYTNAAIYSLDSVYWLLIPMVTIVGLSFGLVLFAQGTEKLFNPRIRARHAETVDDTAPHKE</sequence>
<keyword evidence="3 5" id="KW-1133">Transmembrane helix</keyword>
<evidence type="ECO:0000256" key="1">
    <source>
        <dbReference type="ARBA" id="ARBA00004141"/>
    </source>
</evidence>
<organism evidence="7 8">
    <name type="scientific">Haloterrigena gelatinilytica</name>
    <dbReference type="NCBI Taxonomy" id="2741724"/>
    <lineage>
        <taxon>Archaea</taxon>
        <taxon>Methanobacteriati</taxon>
        <taxon>Methanobacteriota</taxon>
        <taxon>Stenosarchaea group</taxon>
        <taxon>Halobacteria</taxon>
        <taxon>Halobacteriales</taxon>
        <taxon>Natrialbaceae</taxon>
        <taxon>Haloterrigena</taxon>
    </lineage>
</organism>
<feature type="transmembrane region" description="Helical" evidence="5">
    <location>
        <begin position="283"/>
        <end position="303"/>
    </location>
</feature>
<feature type="transmembrane region" description="Helical" evidence="5">
    <location>
        <begin position="116"/>
        <end position="137"/>
    </location>
</feature>
<dbReference type="AlphaFoldDB" id="A0A8J8KHS8"/>
<dbReference type="CDD" id="cd06261">
    <property type="entry name" value="TM_PBP2"/>
    <property type="match status" value="1"/>
</dbReference>
<evidence type="ECO:0000313" key="7">
    <source>
        <dbReference type="EMBL" id="NUB93372.1"/>
    </source>
</evidence>
<keyword evidence="4 5" id="KW-0472">Membrane</keyword>
<dbReference type="Gene3D" id="1.10.3720.10">
    <property type="entry name" value="MetI-like"/>
    <property type="match status" value="1"/>
</dbReference>
<comment type="similarity">
    <text evidence="5">Belongs to the binding-protein-dependent transport system permease family.</text>
</comment>
<evidence type="ECO:0000259" key="6">
    <source>
        <dbReference type="PROSITE" id="PS50928"/>
    </source>
</evidence>
<dbReference type="GO" id="GO:0055085">
    <property type="term" value="P:transmembrane transport"/>
    <property type="evidence" value="ECO:0007669"/>
    <property type="project" value="InterPro"/>
</dbReference>
<accession>A0A8J8KHS8</accession>
<reference evidence="7" key="1">
    <citation type="submission" date="2020-06" db="EMBL/GenBank/DDBJ databases">
        <title>Haloterrigena sp. nov., an extremely halophilic archaeon isolated from a saline sediment.</title>
        <authorList>
            <person name="Liu B.-B."/>
        </authorList>
    </citation>
    <scope>NUCLEOTIDE SEQUENCE</scope>
    <source>
        <strain evidence="7">SYSU A121-1</strain>
    </source>
</reference>
<dbReference type="PANTHER" id="PTHR42729:SF1">
    <property type="entry name" value="OLIGO_DIPEPTIDE TRANSPORT, PERMEASE PROTEIN (DPPC-2)"/>
    <property type="match status" value="1"/>
</dbReference>
<dbReference type="InterPro" id="IPR035906">
    <property type="entry name" value="MetI-like_sf"/>
</dbReference>
<evidence type="ECO:0000256" key="2">
    <source>
        <dbReference type="ARBA" id="ARBA00022692"/>
    </source>
</evidence>
<feature type="transmembrane region" description="Helical" evidence="5">
    <location>
        <begin position="52"/>
        <end position="71"/>
    </location>
</feature>
<feature type="transmembrane region" description="Helical" evidence="5">
    <location>
        <begin position="175"/>
        <end position="193"/>
    </location>
</feature>
<dbReference type="EMBL" id="JABURA010000002">
    <property type="protein sequence ID" value="NUB93372.1"/>
    <property type="molecule type" value="Genomic_DNA"/>
</dbReference>
<evidence type="ECO:0000313" key="8">
    <source>
        <dbReference type="Proteomes" id="UP000728647"/>
    </source>
</evidence>
<gene>
    <name evidence="7" type="ORF">HT576_20440</name>
</gene>
<dbReference type="PROSITE" id="PS50928">
    <property type="entry name" value="ABC_TM1"/>
    <property type="match status" value="1"/>
</dbReference>
<dbReference type="GO" id="GO:0005886">
    <property type="term" value="C:plasma membrane"/>
    <property type="evidence" value="ECO:0007669"/>
    <property type="project" value="UniProtKB-SubCell"/>
</dbReference>
<proteinExistence type="inferred from homology"/>
<feature type="transmembrane region" description="Helical" evidence="5">
    <location>
        <begin position="149"/>
        <end position="169"/>
    </location>
</feature>
<keyword evidence="2 5" id="KW-0812">Transmembrane</keyword>
<comment type="caution">
    <text evidence="7">The sequence shown here is derived from an EMBL/GenBank/DDBJ whole genome shotgun (WGS) entry which is preliminary data.</text>
</comment>
<keyword evidence="5" id="KW-0813">Transport</keyword>